<comment type="caution">
    <text evidence="1">The sequence shown here is derived from an EMBL/GenBank/DDBJ whole genome shotgun (WGS) entry which is preliminary data.</text>
</comment>
<name>A0A0F9KU11_9ZZZZ</name>
<organism evidence="1">
    <name type="scientific">marine sediment metagenome</name>
    <dbReference type="NCBI Taxonomy" id="412755"/>
    <lineage>
        <taxon>unclassified sequences</taxon>
        <taxon>metagenomes</taxon>
        <taxon>ecological metagenomes</taxon>
    </lineage>
</organism>
<proteinExistence type="predicted"/>
<accession>A0A0F9KU11</accession>
<gene>
    <name evidence="1" type="ORF">LCGC14_1593630</name>
</gene>
<reference evidence="1" key="1">
    <citation type="journal article" date="2015" name="Nature">
        <title>Complex archaea that bridge the gap between prokaryotes and eukaryotes.</title>
        <authorList>
            <person name="Spang A."/>
            <person name="Saw J.H."/>
            <person name="Jorgensen S.L."/>
            <person name="Zaremba-Niedzwiedzka K."/>
            <person name="Martijn J."/>
            <person name="Lind A.E."/>
            <person name="van Eijk R."/>
            <person name="Schleper C."/>
            <person name="Guy L."/>
            <person name="Ettema T.J."/>
        </authorList>
    </citation>
    <scope>NUCLEOTIDE SEQUENCE</scope>
</reference>
<evidence type="ECO:0000313" key="1">
    <source>
        <dbReference type="EMBL" id="KKM25578.1"/>
    </source>
</evidence>
<sequence length="66" mass="7753">MTEKLSTVEELLDWSNSVGERRERGKDVPELEAKAAEAVFEYCVYEAYKQRPMQVYYMILKRGDVC</sequence>
<dbReference type="AlphaFoldDB" id="A0A0F9KU11"/>
<protein>
    <submittedName>
        <fullName evidence="1">Uncharacterized protein</fullName>
    </submittedName>
</protein>
<dbReference type="EMBL" id="LAZR01012688">
    <property type="protein sequence ID" value="KKM25578.1"/>
    <property type="molecule type" value="Genomic_DNA"/>
</dbReference>